<keyword evidence="2" id="KW-1185">Reference proteome</keyword>
<dbReference type="EMBL" id="JAHXDN010000010">
    <property type="protein sequence ID" value="MBW4710735.1"/>
    <property type="molecule type" value="Genomic_DNA"/>
</dbReference>
<protein>
    <submittedName>
        <fullName evidence="1">Uncharacterized protein</fullName>
    </submittedName>
</protein>
<evidence type="ECO:0000313" key="1">
    <source>
        <dbReference type="EMBL" id="MBW4710735.1"/>
    </source>
</evidence>
<dbReference type="Proteomes" id="UP001138661">
    <property type="component" value="Unassembled WGS sequence"/>
</dbReference>
<sequence>MTEISIAASSIAAQAFRFMELSPPSSFQDSSPQAAAALEQYPLARDLCLEYYDWSFARKHATLAPIAAASIEYVDPLLAGQFSAPSDMIKIRSVVPEDISWRIDARRIFADVIDSLTIRYTFRIENEAVLPAVFQTAVSYELANRLAPFYVSSRTKRAQIQSNGVDALEMAKKFDGHTASEKRYDGHDYFVDWVAEATR</sequence>
<comment type="caution">
    <text evidence="1">The sequence shown here is derived from an EMBL/GenBank/DDBJ whole genome shotgun (WGS) entry which is preliminary data.</text>
</comment>
<reference evidence="1" key="1">
    <citation type="submission" date="2021-07" db="EMBL/GenBank/DDBJ databases">
        <title>Roseobacter insulae sp. nov., isolated from a tidal flat.</title>
        <authorList>
            <person name="Park S."/>
            <person name="Yoon J.-H."/>
        </authorList>
    </citation>
    <scope>NUCLEOTIDE SEQUENCE</scope>
    <source>
        <strain evidence="1">YSTF-M11</strain>
    </source>
</reference>
<name>A0A9X1FYV9_9RHOB</name>
<dbReference type="RefSeq" id="WP_219507848.1">
    <property type="nucleotide sequence ID" value="NZ_JAHXDN010000010.1"/>
</dbReference>
<accession>A0A9X1FYV9</accession>
<organism evidence="1 2">
    <name type="scientific">Roseobacter insulae</name>
    <dbReference type="NCBI Taxonomy" id="2859783"/>
    <lineage>
        <taxon>Bacteria</taxon>
        <taxon>Pseudomonadati</taxon>
        <taxon>Pseudomonadota</taxon>
        <taxon>Alphaproteobacteria</taxon>
        <taxon>Rhodobacterales</taxon>
        <taxon>Roseobacteraceae</taxon>
        <taxon>Roseobacter</taxon>
    </lineage>
</organism>
<gene>
    <name evidence="1" type="ORF">KX928_23340</name>
</gene>
<proteinExistence type="predicted"/>
<evidence type="ECO:0000313" key="2">
    <source>
        <dbReference type="Proteomes" id="UP001138661"/>
    </source>
</evidence>
<dbReference type="AlphaFoldDB" id="A0A9X1FYV9"/>